<dbReference type="PaxDb" id="65489-OBART04G07320.1"/>
<feature type="region of interest" description="Disordered" evidence="1">
    <location>
        <begin position="64"/>
        <end position="138"/>
    </location>
</feature>
<evidence type="ECO:0000256" key="1">
    <source>
        <dbReference type="SAM" id="MobiDB-lite"/>
    </source>
</evidence>
<feature type="compositionally biased region" description="Basic and acidic residues" evidence="1">
    <location>
        <begin position="82"/>
        <end position="93"/>
    </location>
</feature>
<dbReference type="EnsemblPlants" id="OBART04G07320.1">
    <property type="protein sequence ID" value="OBART04G07320.1"/>
    <property type="gene ID" value="OBART04G07320"/>
</dbReference>
<dbReference type="Gramene" id="OBART04G07320.1">
    <property type="protein sequence ID" value="OBART04G07320.1"/>
    <property type="gene ID" value="OBART04G07320"/>
</dbReference>
<reference evidence="2" key="2">
    <citation type="submission" date="2015-03" db="UniProtKB">
        <authorList>
            <consortium name="EnsemblPlants"/>
        </authorList>
    </citation>
    <scope>IDENTIFICATION</scope>
</reference>
<dbReference type="Proteomes" id="UP000026960">
    <property type="component" value="Chromosome 4"/>
</dbReference>
<name>A0A0D3FU40_9ORYZ</name>
<organism evidence="2">
    <name type="scientific">Oryza barthii</name>
    <dbReference type="NCBI Taxonomy" id="65489"/>
    <lineage>
        <taxon>Eukaryota</taxon>
        <taxon>Viridiplantae</taxon>
        <taxon>Streptophyta</taxon>
        <taxon>Embryophyta</taxon>
        <taxon>Tracheophyta</taxon>
        <taxon>Spermatophyta</taxon>
        <taxon>Magnoliopsida</taxon>
        <taxon>Liliopsida</taxon>
        <taxon>Poales</taxon>
        <taxon>Poaceae</taxon>
        <taxon>BOP clade</taxon>
        <taxon>Oryzoideae</taxon>
        <taxon>Oryzeae</taxon>
        <taxon>Oryzinae</taxon>
        <taxon>Oryza</taxon>
    </lineage>
</organism>
<dbReference type="AlphaFoldDB" id="A0A0D3FU40"/>
<evidence type="ECO:0000313" key="3">
    <source>
        <dbReference type="Proteomes" id="UP000026960"/>
    </source>
</evidence>
<proteinExistence type="predicted"/>
<accession>A0A0D3FU40</accession>
<keyword evidence="3" id="KW-1185">Reference proteome</keyword>
<evidence type="ECO:0000313" key="2">
    <source>
        <dbReference type="EnsemblPlants" id="OBART04G07320.1"/>
    </source>
</evidence>
<protein>
    <submittedName>
        <fullName evidence="2">Uncharacterized protein</fullName>
    </submittedName>
</protein>
<reference evidence="2" key="1">
    <citation type="journal article" date="2009" name="Rice">
        <title>De Novo Next Generation Sequencing of Plant Genomes.</title>
        <authorList>
            <person name="Rounsley S."/>
            <person name="Marri P.R."/>
            <person name="Yu Y."/>
            <person name="He R."/>
            <person name="Sisneros N."/>
            <person name="Goicoechea J.L."/>
            <person name="Lee S.J."/>
            <person name="Angelova A."/>
            <person name="Kudrna D."/>
            <person name="Luo M."/>
            <person name="Affourtit J."/>
            <person name="Desany B."/>
            <person name="Knight J."/>
            <person name="Niazi F."/>
            <person name="Egholm M."/>
            <person name="Wing R.A."/>
        </authorList>
    </citation>
    <scope>NUCLEOTIDE SEQUENCE [LARGE SCALE GENOMIC DNA]</scope>
    <source>
        <strain evidence="2">cv. IRGC 105608</strain>
    </source>
</reference>
<sequence length="138" mass="15257">MTVMQSRKSLRMMTWKNRCCRTVEEETSHRVCKTRGLLGTNARNGVANSVQARDAAVMLVVDEEDPERLTMTSADDEDDERGDAVTRRGDKGVARYRCSGENSTGGEATLRRAPLSVPTTNEGGPRTTAMYPEGMTQR</sequence>
<dbReference type="HOGENOM" id="CLU_1858282_0_0_1"/>